<name>A0A3A9AF68_9FIRM</name>
<proteinExistence type="predicted"/>
<dbReference type="EC" id="2.1.1.-" evidence="2"/>
<dbReference type="CDD" id="cd02440">
    <property type="entry name" value="AdoMet_MTases"/>
    <property type="match status" value="1"/>
</dbReference>
<evidence type="ECO:0000313" key="3">
    <source>
        <dbReference type="Proteomes" id="UP000280696"/>
    </source>
</evidence>
<dbReference type="RefSeq" id="WP_120471150.1">
    <property type="nucleotide sequence ID" value="NZ_CATJBT010000142.1"/>
</dbReference>
<dbReference type="EMBL" id="RAYQ01000016">
    <property type="protein sequence ID" value="RKI90172.1"/>
    <property type="molecule type" value="Genomic_DNA"/>
</dbReference>
<evidence type="ECO:0000256" key="1">
    <source>
        <dbReference type="SAM" id="MobiDB-lite"/>
    </source>
</evidence>
<dbReference type="InterPro" id="IPR030807">
    <property type="entry name" value="Methyltran_NanM"/>
</dbReference>
<dbReference type="SUPFAM" id="SSF53335">
    <property type="entry name" value="S-adenosyl-L-methionine-dependent methyltransferases"/>
    <property type="match status" value="1"/>
</dbReference>
<keyword evidence="3" id="KW-1185">Reference proteome</keyword>
<dbReference type="Proteomes" id="UP000280696">
    <property type="component" value="Unassembled WGS sequence"/>
</dbReference>
<sequence>MSIIEKLRNKKDSQSGSARREKTSLSDNGLYPAVCLQAAREERYFRKFRRNEIYNQILEHLSKEDGDKYLDIINKRGGFSSDEWRGFADNDLYGKPQRAVYSINGKSMKLSPTTVRYVKVLQDIVRIFNVKDISSVAEIGVGYGGEGRILTSYLEIKEYCLFDLPEVLALAEKYLGKYPAVKNKFVFVDGTDIKEDDRKYDLVISNYAFSELIRDVQDIYLNRVIKKAKRGYITWNAMSHDQLDGYSVEELLEMIPGAHIIAEEPLTAAGNCIIVW</sequence>
<evidence type="ECO:0000313" key="2">
    <source>
        <dbReference type="EMBL" id="RKI90172.1"/>
    </source>
</evidence>
<dbReference type="InterPro" id="IPR029063">
    <property type="entry name" value="SAM-dependent_MTases_sf"/>
</dbReference>
<keyword evidence="2" id="KW-0489">Methyltransferase</keyword>
<dbReference type="OrthoDB" id="5328730at2"/>
<accession>A0A3A9AF68</accession>
<dbReference type="GO" id="GO:0032259">
    <property type="term" value="P:methylation"/>
    <property type="evidence" value="ECO:0007669"/>
    <property type="project" value="UniProtKB-KW"/>
</dbReference>
<dbReference type="Gene3D" id="3.40.50.150">
    <property type="entry name" value="Vaccinia Virus protein VP39"/>
    <property type="match status" value="1"/>
</dbReference>
<comment type="caution">
    <text evidence="2">The sequence shown here is derived from an EMBL/GenBank/DDBJ whole genome shotgun (WGS) entry which is preliminary data.</text>
</comment>
<dbReference type="AlphaFoldDB" id="A0A3A9AF68"/>
<dbReference type="GO" id="GO:0008168">
    <property type="term" value="F:methyltransferase activity"/>
    <property type="evidence" value="ECO:0007669"/>
    <property type="project" value="UniProtKB-KW"/>
</dbReference>
<feature type="region of interest" description="Disordered" evidence="1">
    <location>
        <begin position="1"/>
        <end position="24"/>
    </location>
</feature>
<gene>
    <name evidence="2" type="ORF">D7V94_15020</name>
</gene>
<organism evidence="2 3">
    <name type="scientific">Parablautia intestinalis</name>
    <dbReference type="NCBI Taxonomy" id="2320100"/>
    <lineage>
        <taxon>Bacteria</taxon>
        <taxon>Bacillati</taxon>
        <taxon>Bacillota</taxon>
        <taxon>Clostridia</taxon>
        <taxon>Lachnospirales</taxon>
        <taxon>Lachnospiraceae</taxon>
        <taxon>Parablautia</taxon>
    </lineage>
</organism>
<reference evidence="2 3" key="1">
    <citation type="submission" date="2018-09" db="EMBL/GenBank/DDBJ databases">
        <title>Murine metabolic-syndrome-specific gut microbial biobank.</title>
        <authorList>
            <person name="Liu C."/>
        </authorList>
    </citation>
    <scope>NUCLEOTIDE SEQUENCE [LARGE SCALE GENOMIC DNA]</scope>
    <source>
        <strain evidence="2 3">0.1xD8-82</strain>
    </source>
</reference>
<protein>
    <submittedName>
        <fullName evidence="2">Putative sugar O-methyltransferase</fullName>
        <ecNumber evidence="2">2.1.1.-</ecNumber>
    </submittedName>
</protein>
<keyword evidence="2" id="KW-0808">Transferase</keyword>
<dbReference type="NCBIfam" id="TIGR04371">
    <property type="entry name" value="methyltran_NanM"/>
    <property type="match status" value="1"/>
</dbReference>